<evidence type="ECO:0000313" key="2">
    <source>
        <dbReference type="Proteomes" id="UP000278907"/>
    </source>
</evidence>
<reference evidence="1 2" key="1">
    <citation type="submission" date="2018-09" db="EMBL/GenBank/DDBJ databases">
        <authorList>
            <person name="Livingstone P.G."/>
            <person name="Whitworth D.E."/>
        </authorList>
    </citation>
    <scope>NUCLEOTIDE SEQUENCE [LARGE SCALE GENOMIC DNA]</scope>
    <source>
        <strain evidence="1 2">CA031B</strain>
    </source>
</reference>
<evidence type="ECO:0008006" key="3">
    <source>
        <dbReference type="Google" id="ProtNLM"/>
    </source>
</evidence>
<keyword evidence="2" id="KW-1185">Reference proteome</keyword>
<dbReference type="Gene3D" id="2.60.120.380">
    <property type="match status" value="1"/>
</dbReference>
<organism evidence="1 2">
    <name type="scientific">Corallococcus praedator</name>
    <dbReference type="NCBI Taxonomy" id="2316724"/>
    <lineage>
        <taxon>Bacteria</taxon>
        <taxon>Pseudomonadati</taxon>
        <taxon>Myxococcota</taxon>
        <taxon>Myxococcia</taxon>
        <taxon>Myxococcales</taxon>
        <taxon>Cystobacterineae</taxon>
        <taxon>Myxococcaceae</taxon>
        <taxon>Corallococcus</taxon>
    </lineage>
</organism>
<evidence type="ECO:0000313" key="1">
    <source>
        <dbReference type="EMBL" id="RKI14607.1"/>
    </source>
</evidence>
<dbReference type="Proteomes" id="UP000278907">
    <property type="component" value="Unassembled WGS sequence"/>
</dbReference>
<accession>A0ABX9QNY1</accession>
<proteinExistence type="predicted"/>
<name>A0ABX9QNY1_9BACT</name>
<comment type="caution">
    <text evidence="1">The sequence shown here is derived from an EMBL/GenBank/DDBJ whole genome shotgun (WGS) entry which is preliminary data.</text>
</comment>
<protein>
    <recommendedName>
        <fullName evidence="3">EGF-like domain-containing protein</fullName>
    </recommendedName>
</protein>
<dbReference type="EMBL" id="RAWI01000027">
    <property type="protein sequence ID" value="RKI14607.1"/>
    <property type="molecule type" value="Genomic_DNA"/>
</dbReference>
<gene>
    <name evidence="1" type="ORF">D7Y13_05795</name>
</gene>
<sequence length="511" mass="56661">MDAGLDAGTVAEPEPTCDGFSCSEGTCSIQDGLPVCRCEDGSAPPCPAPEIPDGYTLVTPSETEVHSVPWGSMEVPLRFAFVAQAGRHYDFIVEVETEGYVLNLRDAAGVSLDYGVMRDGVPSWMPYTWHWSGFAANAVYTLEISAFYEDARRPFAFRFVDTGPDDQADLFAFAAPWVPSAQPLTGINEHYYERDLLSFQTVADRVYALTCTFPTPYWEMAFVNRRDQEYAIAAYDIFFEEIREGSIAFKSPGGLFYASINDITYPATLAPYSCLLNDLGAEDHGDTMETATALPAGTASVQGKMETFMDRDVFSLRVVPQHHYRASCTEDGLMSCEILDAVPGGAFTRSTSERTTTTFKASQSTHYVSINLNAFLVPRWVQQNYALQFEDLGEDDHGDTLATATPLTGPVQAITGHIPDAYDHDFFSFQAIAGRRYRFGCDWKETPGQVQLYAVVRDAQDNRLEVPREHVDSRWTQTYTQLQTGTYSVDLMAESKAVLGDYACQFEDLGP</sequence>